<evidence type="ECO:0000313" key="2">
    <source>
        <dbReference type="EMBL" id="KAH3893493.1"/>
    </source>
</evidence>
<protein>
    <submittedName>
        <fullName evidence="2">Uncharacterized protein</fullName>
    </submittedName>
</protein>
<accession>A0A9D4NBS1</accession>
<evidence type="ECO:0000313" key="3">
    <source>
        <dbReference type="Proteomes" id="UP000828390"/>
    </source>
</evidence>
<feature type="compositionally biased region" description="Basic and acidic residues" evidence="1">
    <location>
        <begin position="100"/>
        <end position="115"/>
    </location>
</feature>
<feature type="region of interest" description="Disordered" evidence="1">
    <location>
        <begin position="64"/>
        <end position="115"/>
    </location>
</feature>
<gene>
    <name evidence="2" type="ORF">DPMN_017640</name>
</gene>
<sequence length="154" mass="17926">MEVTKELNFMGYSFTAKQVEGRWKTHLSSYRREQDLNRQTGKDRKSIKFEDALDDILLDRHDTTPVYTLSSSSNSQSEEPDSDGSTPSRQREEGDSDSCEPPKRHARRKEEEKAMQLKSLTFEKCSKIQKKKGKRNDSKLLNKCTMKKFHFSVN</sequence>
<organism evidence="2 3">
    <name type="scientific">Dreissena polymorpha</name>
    <name type="common">Zebra mussel</name>
    <name type="synonym">Mytilus polymorpha</name>
    <dbReference type="NCBI Taxonomy" id="45954"/>
    <lineage>
        <taxon>Eukaryota</taxon>
        <taxon>Metazoa</taxon>
        <taxon>Spiralia</taxon>
        <taxon>Lophotrochozoa</taxon>
        <taxon>Mollusca</taxon>
        <taxon>Bivalvia</taxon>
        <taxon>Autobranchia</taxon>
        <taxon>Heteroconchia</taxon>
        <taxon>Euheterodonta</taxon>
        <taxon>Imparidentia</taxon>
        <taxon>Neoheterodontei</taxon>
        <taxon>Myida</taxon>
        <taxon>Dreissenoidea</taxon>
        <taxon>Dreissenidae</taxon>
        <taxon>Dreissena</taxon>
    </lineage>
</organism>
<proteinExistence type="predicted"/>
<evidence type="ECO:0000256" key="1">
    <source>
        <dbReference type="SAM" id="MobiDB-lite"/>
    </source>
</evidence>
<name>A0A9D4NBS1_DREPO</name>
<dbReference type="AlphaFoldDB" id="A0A9D4NBS1"/>
<dbReference type="EMBL" id="JAIWYP010000001">
    <property type="protein sequence ID" value="KAH3893493.1"/>
    <property type="molecule type" value="Genomic_DNA"/>
</dbReference>
<comment type="caution">
    <text evidence="2">The sequence shown here is derived from an EMBL/GenBank/DDBJ whole genome shotgun (WGS) entry which is preliminary data.</text>
</comment>
<keyword evidence="3" id="KW-1185">Reference proteome</keyword>
<reference evidence="2" key="2">
    <citation type="submission" date="2020-11" db="EMBL/GenBank/DDBJ databases">
        <authorList>
            <person name="McCartney M.A."/>
            <person name="Auch B."/>
            <person name="Kono T."/>
            <person name="Mallez S."/>
            <person name="Becker A."/>
            <person name="Gohl D.M."/>
            <person name="Silverstein K.A.T."/>
            <person name="Koren S."/>
            <person name="Bechman K.B."/>
            <person name="Herman A."/>
            <person name="Abrahante J.E."/>
            <person name="Garbe J."/>
        </authorList>
    </citation>
    <scope>NUCLEOTIDE SEQUENCE</scope>
    <source>
        <strain evidence="2">Duluth1</strain>
        <tissue evidence="2">Whole animal</tissue>
    </source>
</reference>
<reference evidence="2" key="1">
    <citation type="journal article" date="2019" name="bioRxiv">
        <title>The Genome of the Zebra Mussel, Dreissena polymorpha: A Resource for Invasive Species Research.</title>
        <authorList>
            <person name="McCartney M.A."/>
            <person name="Auch B."/>
            <person name="Kono T."/>
            <person name="Mallez S."/>
            <person name="Zhang Y."/>
            <person name="Obille A."/>
            <person name="Becker A."/>
            <person name="Abrahante J.E."/>
            <person name="Garbe J."/>
            <person name="Badalamenti J.P."/>
            <person name="Herman A."/>
            <person name="Mangelson H."/>
            <person name="Liachko I."/>
            <person name="Sullivan S."/>
            <person name="Sone E.D."/>
            <person name="Koren S."/>
            <person name="Silverstein K.A.T."/>
            <person name="Beckman K.B."/>
            <person name="Gohl D.M."/>
        </authorList>
    </citation>
    <scope>NUCLEOTIDE SEQUENCE</scope>
    <source>
        <strain evidence="2">Duluth1</strain>
        <tissue evidence="2">Whole animal</tissue>
    </source>
</reference>
<dbReference type="Proteomes" id="UP000828390">
    <property type="component" value="Unassembled WGS sequence"/>
</dbReference>